<dbReference type="EMBL" id="CAJVQB010089548">
    <property type="protein sequence ID" value="CAG8847846.1"/>
    <property type="molecule type" value="Genomic_DNA"/>
</dbReference>
<sequence length="46" mass="5343">MSSLNELTELFRIRVLRHHENILKFLGIILSIERHISELANGETAK</sequence>
<proteinExistence type="predicted"/>
<protein>
    <submittedName>
        <fullName evidence="1">26493_t:CDS:1</fullName>
    </submittedName>
</protein>
<organism evidence="1 2">
    <name type="scientific">Gigaspora margarita</name>
    <dbReference type="NCBI Taxonomy" id="4874"/>
    <lineage>
        <taxon>Eukaryota</taxon>
        <taxon>Fungi</taxon>
        <taxon>Fungi incertae sedis</taxon>
        <taxon>Mucoromycota</taxon>
        <taxon>Glomeromycotina</taxon>
        <taxon>Glomeromycetes</taxon>
        <taxon>Diversisporales</taxon>
        <taxon>Gigasporaceae</taxon>
        <taxon>Gigaspora</taxon>
    </lineage>
</organism>
<feature type="non-terminal residue" evidence="1">
    <location>
        <position position="46"/>
    </location>
</feature>
<name>A0ABN7X4G6_GIGMA</name>
<accession>A0ABN7X4G6</accession>
<dbReference type="Proteomes" id="UP000789901">
    <property type="component" value="Unassembled WGS sequence"/>
</dbReference>
<gene>
    <name evidence="1" type="ORF">GMARGA_LOCUS38875</name>
</gene>
<comment type="caution">
    <text evidence="1">The sequence shown here is derived from an EMBL/GenBank/DDBJ whole genome shotgun (WGS) entry which is preliminary data.</text>
</comment>
<evidence type="ECO:0000313" key="1">
    <source>
        <dbReference type="EMBL" id="CAG8847846.1"/>
    </source>
</evidence>
<keyword evidence="2" id="KW-1185">Reference proteome</keyword>
<reference evidence="1 2" key="1">
    <citation type="submission" date="2021-06" db="EMBL/GenBank/DDBJ databases">
        <authorList>
            <person name="Kallberg Y."/>
            <person name="Tangrot J."/>
            <person name="Rosling A."/>
        </authorList>
    </citation>
    <scope>NUCLEOTIDE SEQUENCE [LARGE SCALE GENOMIC DNA]</scope>
    <source>
        <strain evidence="1 2">120-4 pot B 10/14</strain>
    </source>
</reference>
<evidence type="ECO:0000313" key="2">
    <source>
        <dbReference type="Proteomes" id="UP000789901"/>
    </source>
</evidence>